<evidence type="ECO:0000313" key="2">
    <source>
        <dbReference type="EMBL" id="PPR03097.1"/>
    </source>
</evidence>
<dbReference type="EMBL" id="NHYE01000778">
    <property type="protein sequence ID" value="PPR03097.1"/>
    <property type="molecule type" value="Genomic_DNA"/>
</dbReference>
<keyword evidence="3" id="KW-1185">Reference proteome</keyword>
<sequence>MASLAIAQAVHKFVQELIKHPVDEPLDAILEDAMIAEHEIRLLLGAHREGVQDLYIGLFDVFKLYPPARRTRRIANQIPSNASKYHILPLTTRFRRPDLASSTVPDLGVFLKHWQLFSHGSLKEMQPLDWNNVLAAGGSVTACILAQAPDISNRKLNEHFQSDLYSSSYIDLFLWGLSPKEAEKKMIAIYKAVCASAPWKVTCVRRAKTITIHTTYPHRPVRISLRLYQSPAEIIAGFDMDSSCFAYDGTTVYANPRALTAIIRQANTVDISRHSPSFEYRLAKYALRGFQIYIPSLDRDRVKPWVYNPNLQHFPNGLAKLLVLEKALTSPDYYYYLDYQAISPKSDFDSDMASTEKLYGLDLDAKKVKEKISQEDTTNMYTGLRDQLAVLWPGISELHGRLAISNPFYDGHRHICFVGSMRKCLRPSCENQDCDRHQATEDSVLGKGVSDQFTTFPSSVPGAESLAYARFEAWAQEAYEDREEVDNNDYHIHGPVILDDDESDDSNGSEYADAVSRTSAQLQLD</sequence>
<dbReference type="Proteomes" id="UP000284706">
    <property type="component" value="Unassembled WGS sequence"/>
</dbReference>
<dbReference type="OrthoDB" id="539213at2759"/>
<evidence type="ECO:0000313" key="3">
    <source>
        <dbReference type="Proteomes" id="UP000284706"/>
    </source>
</evidence>
<dbReference type="AlphaFoldDB" id="A0A409YJA9"/>
<dbReference type="PANTHER" id="PTHR43558:SF6">
    <property type="entry name" value="REDUCTASE, PUTATIVE (AFU_ORTHOLOGUE AFUA_3G10540)-RELATED"/>
    <property type="match status" value="1"/>
</dbReference>
<organism evidence="2 3">
    <name type="scientific">Gymnopilus dilepis</name>
    <dbReference type="NCBI Taxonomy" id="231916"/>
    <lineage>
        <taxon>Eukaryota</taxon>
        <taxon>Fungi</taxon>
        <taxon>Dikarya</taxon>
        <taxon>Basidiomycota</taxon>
        <taxon>Agaricomycotina</taxon>
        <taxon>Agaricomycetes</taxon>
        <taxon>Agaricomycetidae</taxon>
        <taxon>Agaricales</taxon>
        <taxon>Agaricineae</taxon>
        <taxon>Hymenogastraceae</taxon>
        <taxon>Gymnopilus</taxon>
    </lineage>
</organism>
<dbReference type="STRING" id="231916.A0A409YJA9"/>
<feature type="compositionally biased region" description="Acidic residues" evidence="1">
    <location>
        <begin position="498"/>
        <end position="507"/>
    </location>
</feature>
<reference evidence="2 3" key="1">
    <citation type="journal article" date="2018" name="Evol. Lett.">
        <title>Horizontal gene cluster transfer increased hallucinogenic mushroom diversity.</title>
        <authorList>
            <person name="Reynolds H.T."/>
            <person name="Vijayakumar V."/>
            <person name="Gluck-Thaler E."/>
            <person name="Korotkin H.B."/>
            <person name="Matheny P.B."/>
            <person name="Slot J.C."/>
        </authorList>
    </citation>
    <scope>NUCLEOTIDE SEQUENCE [LARGE SCALE GENOMIC DNA]</scope>
    <source>
        <strain evidence="2 3">SRW20</strain>
    </source>
</reference>
<dbReference type="InterPro" id="IPR053354">
    <property type="entry name" value="MGDG_epimerase"/>
</dbReference>
<protein>
    <submittedName>
        <fullName evidence="2">Uncharacterized protein</fullName>
    </submittedName>
</protein>
<feature type="compositionally biased region" description="Polar residues" evidence="1">
    <location>
        <begin position="516"/>
        <end position="525"/>
    </location>
</feature>
<dbReference type="InParanoid" id="A0A409YJA9"/>
<comment type="caution">
    <text evidence="2">The sequence shown here is derived from an EMBL/GenBank/DDBJ whole genome shotgun (WGS) entry which is preliminary data.</text>
</comment>
<name>A0A409YJA9_9AGAR</name>
<gene>
    <name evidence="2" type="ORF">CVT26_004616</name>
</gene>
<accession>A0A409YJA9</accession>
<proteinExistence type="predicted"/>
<feature type="region of interest" description="Disordered" evidence="1">
    <location>
        <begin position="495"/>
        <end position="525"/>
    </location>
</feature>
<dbReference type="PANTHER" id="PTHR43558">
    <property type="entry name" value="REDUCTASE, PUTATIVE (AFU_ORTHOLOGUE AFUA_3G10540)-RELATED"/>
    <property type="match status" value="1"/>
</dbReference>
<evidence type="ECO:0000256" key="1">
    <source>
        <dbReference type="SAM" id="MobiDB-lite"/>
    </source>
</evidence>